<proteinExistence type="predicted"/>
<evidence type="ECO:0000313" key="1">
    <source>
        <dbReference type="EMBL" id="CAB1127726.1"/>
    </source>
</evidence>
<accession>A0A6F8ZCG7</accession>
<sequence>MHDEEWKKTAGFTLNALAEVVHQCRRWAGETEGWLDELAALMAEPGREHPDWDRLARRARAAAEFCRAMQRLSRWEELWLEAGDLAEDLADAVESAHMLPAR</sequence>
<organism evidence="1 2">
    <name type="scientific">Candidatus Hydrogenisulfobacillus filiaventi</name>
    <dbReference type="NCBI Taxonomy" id="2707344"/>
    <lineage>
        <taxon>Bacteria</taxon>
        <taxon>Bacillati</taxon>
        <taxon>Bacillota</taxon>
        <taxon>Clostridia</taxon>
        <taxon>Eubacteriales</taxon>
        <taxon>Clostridiales Family XVII. Incertae Sedis</taxon>
        <taxon>Candidatus Hydrogenisulfobacillus</taxon>
    </lineage>
</organism>
<dbReference type="KEGG" id="hfv:R50_0220"/>
<dbReference type="EMBL" id="LR778114">
    <property type="protein sequence ID" value="CAB1127726.1"/>
    <property type="molecule type" value="Genomic_DNA"/>
</dbReference>
<gene>
    <name evidence="1" type="ORF">R50_0220</name>
</gene>
<evidence type="ECO:0000313" key="2">
    <source>
        <dbReference type="Proteomes" id="UP000503399"/>
    </source>
</evidence>
<dbReference type="Proteomes" id="UP000503399">
    <property type="component" value="Chromosome"/>
</dbReference>
<name>A0A6F8ZCG7_9FIRM</name>
<protein>
    <submittedName>
        <fullName evidence="1">Uncharacterized protein</fullName>
    </submittedName>
</protein>
<reference evidence="1 2" key="1">
    <citation type="submission" date="2020-02" db="EMBL/GenBank/DDBJ databases">
        <authorList>
            <person name="Hogendoorn C."/>
        </authorList>
    </citation>
    <scope>NUCLEOTIDE SEQUENCE [LARGE SCALE GENOMIC DNA]</scope>
    <source>
        <strain evidence="1">R501</strain>
    </source>
</reference>
<dbReference type="AlphaFoldDB" id="A0A6F8ZCG7"/>
<keyword evidence="2" id="KW-1185">Reference proteome</keyword>